<sequence>METKKINYNDVFYKEIKKIKEVDKNPRLLVHVCCGACSAYPLLFLIDIFDITILFSNSNIYPYEEFNNRLNALKKYVDYLNNKFNKNIKIVVDDYNYNEFKIDLLPFKDEVEGGKRCKLCIYKRINRLFEYAKLNNYKYILTIMSISRNKDVNYINEIGTKINEKYQDIMFLHPDFKKNNGQDIGVSITKKLDIYRQNYCGCEFSIYE</sequence>
<protein>
    <recommendedName>
        <fullName evidence="5">Epoxyqueuosine reductase QueH</fullName>
        <ecNumber evidence="4">1.17.99.6</ecNumber>
    </recommendedName>
    <alternativeName>
        <fullName evidence="15">Queuosine biosynthesis protein QueH</fullName>
    </alternativeName>
</protein>
<evidence type="ECO:0000256" key="4">
    <source>
        <dbReference type="ARBA" id="ARBA00012622"/>
    </source>
</evidence>
<evidence type="ECO:0000256" key="5">
    <source>
        <dbReference type="ARBA" id="ARBA00016895"/>
    </source>
</evidence>
<dbReference type="GO" id="GO:0008616">
    <property type="term" value="P:tRNA queuosine(34) biosynthetic process"/>
    <property type="evidence" value="ECO:0007669"/>
    <property type="project" value="UniProtKB-KW"/>
</dbReference>
<evidence type="ECO:0000256" key="10">
    <source>
        <dbReference type="ARBA" id="ARBA00023002"/>
    </source>
</evidence>
<dbReference type="Proteomes" id="UP000823613">
    <property type="component" value="Unassembled WGS sequence"/>
</dbReference>
<organism evidence="18 19">
    <name type="scientific">Candidatus Onthovivens merdipullorum</name>
    <dbReference type="NCBI Taxonomy" id="2840889"/>
    <lineage>
        <taxon>Bacteria</taxon>
        <taxon>Bacillati</taxon>
        <taxon>Bacillota</taxon>
        <taxon>Bacilli</taxon>
        <taxon>Bacillales</taxon>
        <taxon>Candidatus Onthovivens</taxon>
    </lineage>
</organism>
<evidence type="ECO:0000256" key="16">
    <source>
        <dbReference type="ARBA" id="ARBA00047415"/>
    </source>
</evidence>
<evidence type="ECO:0000256" key="11">
    <source>
        <dbReference type="ARBA" id="ARBA00023004"/>
    </source>
</evidence>
<comment type="pathway">
    <text evidence="2">tRNA modification; tRNA-queuosine biosynthesis.</text>
</comment>
<comment type="catalytic activity">
    <reaction evidence="16">
        <text>epoxyqueuosine(34) in tRNA + AH2 = queuosine(34) in tRNA + A + H2O</text>
        <dbReference type="Rhea" id="RHEA:32159"/>
        <dbReference type="Rhea" id="RHEA-COMP:18571"/>
        <dbReference type="Rhea" id="RHEA-COMP:18582"/>
        <dbReference type="ChEBI" id="CHEBI:13193"/>
        <dbReference type="ChEBI" id="CHEBI:15377"/>
        <dbReference type="ChEBI" id="CHEBI:17499"/>
        <dbReference type="ChEBI" id="CHEBI:194431"/>
        <dbReference type="ChEBI" id="CHEBI:194443"/>
        <dbReference type="EC" id="1.17.99.6"/>
    </reaction>
</comment>
<keyword evidence="17" id="KW-1133">Transmembrane helix</keyword>
<keyword evidence="17" id="KW-0812">Transmembrane</keyword>
<evidence type="ECO:0000256" key="1">
    <source>
        <dbReference type="ARBA" id="ARBA00002268"/>
    </source>
</evidence>
<evidence type="ECO:0000256" key="9">
    <source>
        <dbReference type="ARBA" id="ARBA00022785"/>
    </source>
</evidence>
<dbReference type="InterPro" id="IPR003828">
    <property type="entry name" value="QueH"/>
</dbReference>
<keyword evidence="14" id="KW-0676">Redox-active center</keyword>
<evidence type="ECO:0000256" key="12">
    <source>
        <dbReference type="ARBA" id="ARBA00023014"/>
    </source>
</evidence>
<keyword evidence="7" id="KW-0819">tRNA processing</keyword>
<keyword evidence="10" id="KW-0560">Oxidoreductase</keyword>
<dbReference type="GO" id="GO:0052693">
    <property type="term" value="F:epoxyqueuosine reductase activity"/>
    <property type="evidence" value="ECO:0007669"/>
    <property type="project" value="UniProtKB-EC"/>
</dbReference>
<evidence type="ECO:0000256" key="2">
    <source>
        <dbReference type="ARBA" id="ARBA00004691"/>
    </source>
</evidence>
<dbReference type="Pfam" id="PF02677">
    <property type="entry name" value="QueH"/>
    <property type="match status" value="1"/>
</dbReference>
<comment type="caution">
    <text evidence="18">The sequence shown here is derived from an EMBL/GenBank/DDBJ whole genome shotgun (WGS) entry which is preliminary data.</text>
</comment>
<accession>A0A9D9DGN1</accession>
<reference evidence="18" key="2">
    <citation type="journal article" date="2021" name="PeerJ">
        <title>Extensive microbial diversity within the chicken gut microbiome revealed by metagenomics and culture.</title>
        <authorList>
            <person name="Gilroy R."/>
            <person name="Ravi A."/>
            <person name="Getino M."/>
            <person name="Pursley I."/>
            <person name="Horton D.L."/>
            <person name="Alikhan N.F."/>
            <person name="Baker D."/>
            <person name="Gharbi K."/>
            <person name="Hall N."/>
            <person name="Watson M."/>
            <person name="Adriaenssens E.M."/>
            <person name="Foster-Nyarko E."/>
            <person name="Jarju S."/>
            <person name="Secka A."/>
            <person name="Antonio M."/>
            <person name="Oren A."/>
            <person name="Chaudhuri R.R."/>
            <person name="La Ragione R."/>
            <person name="Hildebrand F."/>
            <person name="Pallen M.J."/>
        </authorList>
    </citation>
    <scope>NUCLEOTIDE SEQUENCE</scope>
    <source>
        <strain evidence="18">11159</strain>
    </source>
</reference>
<dbReference type="GO" id="GO:0051539">
    <property type="term" value="F:4 iron, 4 sulfur cluster binding"/>
    <property type="evidence" value="ECO:0007669"/>
    <property type="project" value="UniProtKB-KW"/>
</dbReference>
<keyword evidence="11" id="KW-0408">Iron</keyword>
<name>A0A9D9DGN1_9BACL</name>
<dbReference type="EC" id="1.17.99.6" evidence="4"/>
<feature type="transmembrane region" description="Helical" evidence="17">
    <location>
        <begin position="28"/>
        <end position="49"/>
    </location>
</feature>
<dbReference type="PANTHER" id="PTHR36701:SF1">
    <property type="entry name" value="EPOXYQUEUOSINE REDUCTASE QUEH"/>
    <property type="match status" value="1"/>
</dbReference>
<gene>
    <name evidence="18" type="ORF">IAC58_01985</name>
</gene>
<comment type="similarity">
    <text evidence="3">Belongs to the QueH family.</text>
</comment>
<dbReference type="PANTHER" id="PTHR36701">
    <property type="entry name" value="EPOXYQUEUOSINE REDUCTASE QUEH"/>
    <property type="match status" value="1"/>
</dbReference>
<evidence type="ECO:0000256" key="3">
    <source>
        <dbReference type="ARBA" id="ARBA00008207"/>
    </source>
</evidence>
<evidence type="ECO:0000256" key="6">
    <source>
        <dbReference type="ARBA" id="ARBA00022485"/>
    </source>
</evidence>
<dbReference type="EMBL" id="JADIMY010000042">
    <property type="protein sequence ID" value="MBO8427314.1"/>
    <property type="molecule type" value="Genomic_DNA"/>
</dbReference>
<comment type="function">
    <text evidence="1">Catalyzes the conversion of epoxyqueuosine (oQ) to queuosine (Q), which is a hypermodified base found in the wobble positions of tRNA(Asp), tRNA(Asn), tRNA(His) and tRNA(Tyr).</text>
</comment>
<evidence type="ECO:0000256" key="14">
    <source>
        <dbReference type="ARBA" id="ARBA00023284"/>
    </source>
</evidence>
<keyword evidence="17" id="KW-0472">Membrane</keyword>
<evidence type="ECO:0000256" key="7">
    <source>
        <dbReference type="ARBA" id="ARBA00022694"/>
    </source>
</evidence>
<reference evidence="18" key="1">
    <citation type="submission" date="2020-10" db="EMBL/GenBank/DDBJ databases">
        <authorList>
            <person name="Gilroy R."/>
        </authorList>
    </citation>
    <scope>NUCLEOTIDE SEQUENCE</scope>
    <source>
        <strain evidence="18">11159</strain>
    </source>
</reference>
<keyword evidence="8" id="KW-0479">Metal-binding</keyword>
<dbReference type="GO" id="GO:0046872">
    <property type="term" value="F:metal ion binding"/>
    <property type="evidence" value="ECO:0007669"/>
    <property type="project" value="UniProtKB-KW"/>
</dbReference>
<evidence type="ECO:0000256" key="15">
    <source>
        <dbReference type="ARBA" id="ARBA00031446"/>
    </source>
</evidence>
<keyword evidence="6" id="KW-0004">4Fe-4S</keyword>
<keyword evidence="9" id="KW-0671">Queuosine biosynthesis</keyword>
<evidence type="ECO:0000256" key="17">
    <source>
        <dbReference type="SAM" id="Phobius"/>
    </source>
</evidence>
<dbReference type="AlphaFoldDB" id="A0A9D9DGN1"/>
<evidence type="ECO:0000313" key="18">
    <source>
        <dbReference type="EMBL" id="MBO8427314.1"/>
    </source>
</evidence>
<evidence type="ECO:0000313" key="19">
    <source>
        <dbReference type="Proteomes" id="UP000823613"/>
    </source>
</evidence>
<keyword evidence="12" id="KW-0411">Iron-sulfur</keyword>
<keyword evidence="13" id="KW-1015">Disulfide bond</keyword>
<evidence type="ECO:0000256" key="8">
    <source>
        <dbReference type="ARBA" id="ARBA00022723"/>
    </source>
</evidence>
<evidence type="ECO:0000256" key="13">
    <source>
        <dbReference type="ARBA" id="ARBA00023157"/>
    </source>
</evidence>
<proteinExistence type="inferred from homology"/>